<reference evidence="1" key="1">
    <citation type="journal article" date="2013" name="Genome Announc.">
        <title>Draft Genome Sequence of Loktanella cinnabarina LL-001T, Isolated from Deep-Sea Floor Sediment.</title>
        <authorList>
            <person name="Nishi S."/>
            <person name="Tsubouchi T."/>
            <person name="Takaki Y."/>
            <person name="Koyanagi R."/>
            <person name="Satoh N."/>
            <person name="Maruyama T."/>
            <person name="Hatada Y."/>
        </authorList>
    </citation>
    <scope>NUCLEOTIDE SEQUENCE [LARGE SCALE GENOMIC DNA]</scope>
    <source>
        <strain evidence="1">LL-001</strain>
    </source>
</reference>
<dbReference type="Proteomes" id="UP000016566">
    <property type="component" value="Unassembled WGS sequence"/>
</dbReference>
<dbReference type="AlphaFoldDB" id="U2Z3K8"/>
<dbReference type="STRING" id="1337093.MBELCI_2017"/>
<name>U2Z3K8_9RHOB</name>
<organism evidence="1 2">
    <name type="scientific">Limimaricola cinnabarinus LL-001</name>
    <dbReference type="NCBI Taxonomy" id="1337093"/>
    <lineage>
        <taxon>Bacteria</taxon>
        <taxon>Pseudomonadati</taxon>
        <taxon>Pseudomonadota</taxon>
        <taxon>Alphaproteobacteria</taxon>
        <taxon>Rhodobacterales</taxon>
        <taxon>Paracoccaceae</taxon>
        <taxon>Limimaricola</taxon>
    </lineage>
</organism>
<accession>U2Z3K8</accession>
<dbReference type="InterPro" id="IPR017853">
    <property type="entry name" value="GH"/>
</dbReference>
<proteinExistence type="predicted"/>
<dbReference type="SUPFAM" id="SSF51445">
    <property type="entry name" value="(Trans)glycosidases"/>
    <property type="match status" value="1"/>
</dbReference>
<dbReference type="InterPro" id="IPR051923">
    <property type="entry name" value="Glycosyl_Hydrolase_39"/>
</dbReference>
<protein>
    <recommendedName>
        <fullName evidence="3">Asl1-like glycosyl hydrolase catalytic domain-containing protein</fullName>
    </recommendedName>
</protein>
<dbReference type="Gene3D" id="3.20.20.80">
    <property type="entry name" value="Glycosidases"/>
    <property type="match status" value="1"/>
</dbReference>
<keyword evidence="2" id="KW-1185">Reference proteome</keyword>
<dbReference type="PANTHER" id="PTHR12631">
    <property type="entry name" value="ALPHA-L-IDURONIDASE"/>
    <property type="match status" value="1"/>
</dbReference>
<sequence length="672" mass="72250">MIMTAHSTTGFNLGVATHYGQGGPYGATARADLDTVAASFVRGGLNWHRVENKAGQYDFSDQRSNYLDWVLAKGGDPILTLLPQGNPNYQHGKWAASDEAIEGFANYVLAVLDRFPDLKKIEIGNEYNGKSSAFVSGEAATDNLPFKAELFTRLLKGVSDKIGAAHPDVEIIGGGLHSVPTGFVQHLIDAGAFKYMDTLSFHPYGLTPEAAGEALDVLNSVLDKLPASERPSLMVTEFGQSSLVGPEGADANYLVKMTAELASHGVDSAAWYALYDEDGSSHAEMGLYDKVGVTNSVATAYKHLQTLVGDGGPIQRVETDGTLRVYDLGEGVSAVWGAPQALTLTGNGISVRDVYGQVIEQPKFLDGQVIFVEGQDVTIQGHGAIADSFLEFDLQQSGAGGWSQLLEKVNGRGAVMETLEIMGGQERSNEIWNPFLGSGWARPFRMDQVEVLGADFSRNSRDDRNPVDRYVAEQSGPVDIVASYSVAKASADGIAVSVRLNGTEIDRLVTRDMGELTLRGIDLEKGDTVDFVVEDNGNAKGDLTTRHIRLFEHDAGRSDEDLRVLHVNSDNINGNEVEVKSEPYAVELMPVAPEIPEMTEVFGSKANDRLSGTAEDDRILARDAMTSSLPERGMILCSGETARTLYEAGAETIGSMPEQAMIGFSGIWAATP</sequence>
<evidence type="ECO:0000313" key="2">
    <source>
        <dbReference type="Proteomes" id="UP000016566"/>
    </source>
</evidence>
<evidence type="ECO:0000313" key="1">
    <source>
        <dbReference type="EMBL" id="GAD55965.1"/>
    </source>
</evidence>
<comment type="caution">
    <text evidence="1">The sequence shown here is derived from an EMBL/GenBank/DDBJ whole genome shotgun (WGS) entry which is preliminary data.</text>
</comment>
<gene>
    <name evidence="1" type="ORF">MBELCI_2017</name>
</gene>
<dbReference type="PANTHER" id="PTHR12631:SF10">
    <property type="entry name" value="BETA-XYLOSIDASE-LIKE PROTEIN-RELATED"/>
    <property type="match status" value="1"/>
</dbReference>
<dbReference type="eggNOG" id="COG3664">
    <property type="taxonomic scope" value="Bacteria"/>
</dbReference>
<dbReference type="GO" id="GO:0004553">
    <property type="term" value="F:hydrolase activity, hydrolyzing O-glycosyl compounds"/>
    <property type="evidence" value="ECO:0007669"/>
    <property type="project" value="TreeGrafter"/>
</dbReference>
<evidence type="ECO:0008006" key="3">
    <source>
        <dbReference type="Google" id="ProtNLM"/>
    </source>
</evidence>
<dbReference type="EMBL" id="BATB01000025">
    <property type="protein sequence ID" value="GAD55965.1"/>
    <property type="molecule type" value="Genomic_DNA"/>
</dbReference>